<comment type="caution">
    <text evidence="2">The sequence shown here is derived from an EMBL/GenBank/DDBJ whole genome shotgun (WGS) entry which is preliminary data.</text>
</comment>
<sequence>PFVPPVTTTKAPAQRVPVQRDAQGSDEDEPFIPPVPAQAAKSSISSRTPVRRPTAQGSDEDEPFIPPTVATQAPTPQRISTSRAASPAPLSAVSGVSKTEDDGVQGGTLKRGPSSDTSRLRGPRAARGPRPVPGSISKGGERAESPAGLTSPIGVGEGAAGLRKAGTRPLSGAGSRPGTPGTPGAGAGAGERPASKYGHSTRNSVSAAIAKFEQK</sequence>
<feature type="compositionally biased region" description="Low complexity" evidence="1">
    <location>
        <begin position="67"/>
        <end position="77"/>
    </location>
</feature>
<protein>
    <submittedName>
        <fullName evidence="2">Uncharacterized protein</fullName>
    </submittedName>
</protein>
<dbReference type="Proteomes" id="UP000322245">
    <property type="component" value="Unassembled WGS sequence"/>
</dbReference>
<evidence type="ECO:0000313" key="3">
    <source>
        <dbReference type="Proteomes" id="UP000322245"/>
    </source>
</evidence>
<evidence type="ECO:0000313" key="2">
    <source>
        <dbReference type="EMBL" id="TYJ51411.1"/>
    </source>
</evidence>
<gene>
    <name evidence="2" type="ORF">B9479_008014</name>
</gene>
<proteinExistence type="predicted"/>
<evidence type="ECO:0000256" key="1">
    <source>
        <dbReference type="SAM" id="MobiDB-lite"/>
    </source>
</evidence>
<feature type="non-terminal residue" evidence="2">
    <location>
        <position position="1"/>
    </location>
</feature>
<accession>A0A5D3AME6</accession>
<feature type="compositionally biased region" description="Polar residues" evidence="1">
    <location>
        <begin position="1"/>
        <end position="11"/>
    </location>
</feature>
<dbReference type="EMBL" id="NIDF01000246">
    <property type="protein sequence ID" value="TYJ51411.1"/>
    <property type="molecule type" value="Genomic_DNA"/>
</dbReference>
<dbReference type="AlphaFoldDB" id="A0A5D3AME6"/>
<keyword evidence="3" id="KW-1185">Reference proteome</keyword>
<feature type="region of interest" description="Disordered" evidence="1">
    <location>
        <begin position="1"/>
        <end position="204"/>
    </location>
</feature>
<organism evidence="2 3">
    <name type="scientific">Cryptococcus floricola</name>
    <dbReference type="NCBI Taxonomy" id="2591691"/>
    <lineage>
        <taxon>Eukaryota</taxon>
        <taxon>Fungi</taxon>
        <taxon>Dikarya</taxon>
        <taxon>Basidiomycota</taxon>
        <taxon>Agaricomycotina</taxon>
        <taxon>Tremellomycetes</taxon>
        <taxon>Tremellales</taxon>
        <taxon>Cryptococcaceae</taxon>
        <taxon>Cryptococcus</taxon>
    </lineage>
</organism>
<reference evidence="2 3" key="1">
    <citation type="submission" date="2017-05" db="EMBL/GenBank/DDBJ databases">
        <title>The Genome Sequence of Tsuchiyaea wingfieldii DSM 27421.</title>
        <authorList>
            <person name="Cuomo C."/>
            <person name="Passer A."/>
            <person name="Billmyre B."/>
            <person name="Heitman J."/>
        </authorList>
    </citation>
    <scope>NUCLEOTIDE SEQUENCE [LARGE SCALE GENOMIC DNA]</scope>
    <source>
        <strain evidence="2 3">DSM 27421</strain>
    </source>
</reference>
<name>A0A5D3AME6_9TREE</name>